<accession>A0A919VKK7</accession>
<dbReference type="EMBL" id="BOQP01000007">
    <property type="protein sequence ID" value="GIM69624.1"/>
    <property type="molecule type" value="Genomic_DNA"/>
</dbReference>
<evidence type="ECO:0000313" key="1">
    <source>
        <dbReference type="EMBL" id="GIM69624.1"/>
    </source>
</evidence>
<evidence type="ECO:0000313" key="2">
    <source>
        <dbReference type="Proteomes" id="UP000680865"/>
    </source>
</evidence>
<proteinExistence type="predicted"/>
<keyword evidence="2" id="KW-1185">Reference proteome</keyword>
<gene>
    <name evidence="1" type="ORF">Aco04nite_16170</name>
</gene>
<sequence length="50" mass="5180">MLVPVIPCVTMLGLNVLAVNGPGVDVLCMNVFGMNVFGGRNGVGRLQGYS</sequence>
<name>A0A919VKK7_9ACTN</name>
<reference evidence="1" key="1">
    <citation type="submission" date="2021-03" db="EMBL/GenBank/DDBJ databases">
        <title>Whole genome shotgun sequence of Actinoplanes consettensis NBRC 14913.</title>
        <authorList>
            <person name="Komaki H."/>
            <person name="Tamura T."/>
        </authorList>
    </citation>
    <scope>NUCLEOTIDE SEQUENCE</scope>
    <source>
        <strain evidence="1">NBRC 14913</strain>
    </source>
</reference>
<protein>
    <submittedName>
        <fullName evidence="1">Uncharacterized protein</fullName>
    </submittedName>
</protein>
<comment type="caution">
    <text evidence="1">The sequence shown here is derived from an EMBL/GenBank/DDBJ whole genome shotgun (WGS) entry which is preliminary data.</text>
</comment>
<organism evidence="1 2">
    <name type="scientific">Winogradskya consettensis</name>
    <dbReference type="NCBI Taxonomy" id="113560"/>
    <lineage>
        <taxon>Bacteria</taxon>
        <taxon>Bacillati</taxon>
        <taxon>Actinomycetota</taxon>
        <taxon>Actinomycetes</taxon>
        <taxon>Micromonosporales</taxon>
        <taxon>Micromonosporaceae</taxon>
        <taxon>Winogradskya</taxon>
    </lineage>
</organism>
<dbReference type="AlphaFoldDB" id="A0A919VKK7"/>
<dbReference type="Proteomes" id="UP000680865">
    <property type="component" value="Unassembled WGS sequence"/>
</dbReference>